<dbReference type="InterPro" id="IPR036986">
    <property type="entry name" value="S4_RNA-bd_sf"/>
</dbReference>
<protein>
    <recommendedName>
        <fullName evidence="9">Pseudouridine synthase</fullName>
        <ecNumber evidence="9">5.4.99.-</ecNumber>
    </recommendedName>
</protein>
<dbReference type="InterPro" id="IPR050188">
    <property type="entry name" value="RluA_PseudoU_synthase"/>
</dbReference>
<dbReference type="Proteomes" id="UP000184207">
    <property type="component" value="Unassembled WGS sequence"/>
</dbReference>
<dbReference type="InterPro" id="IPR006225">
    <property type="entry name" value="PsdUridine_synth_RluC/D"/>
</dbReference>
<dbReference type="InterPro" id="IPR006145">
    <property type="entry name" value="PsdUridine_synth_RsuA/RluA"/>
</dbReference>
<keyword evidence="6 9" id="KW-0413">Isomerase</keyword>
<dbReference type="CDD" id="cd00165">
    <property type="entry name" value="S4"/>
    <property type="match status" value="1"/>
</dbReference>
<evidence type="ECO:0000259" key="10">
    <source>
        <dbReference type="SMART" id="SM00363"/>
    </source>
</evidence>
<evidence type="ECO:0000256" key="5">
    <source>
        <dbReference type="ARBA" id="ARBA00022884"/>
    </source>
</evidence>
<dbReference type="OrthoDB" id="9807829at2"/>
<dbReference type="STRING" id="1121883.SAMN02745226_01464"/>
<keyword evidence="4" id="KW-0698">rRNA processing</keyword>
<evidence type="ECO:0000256" key="9">
    <source>
        <dbReference type="RuleBase" id="RU362028"/>
    </source>
</evidence>
<comment type="catalytic activity">
    <reaction evidence="9">
        <text>a uridine in RNA = a pseudouridine in RNA</text>
        <dbReference type="Rhea" id="RHEA:48348"/>
        <dbReference type="Rhea" id="RHEA-COMP:12068"/>
        <dbReference type="Rhea" id="RHEA-COMP:12069"/>
        <dbReference type="ChEBI" id="CHEBI:65314"/>
        <dbReference type="ChEBI" id="CHEBI:65315"/>
    </reaction>
</comment>
<comment type="similarity">
    <text evidence="3 9">Belongs to the pseudouridine synthase RluA family.</text>
</comment>
<evidence type="ECO:0000256" key="7">
    <source>
        <dbReference type="PIRSR" id="PIRSR606225-1"/>
    </source>
</evidence>
<sequence>MRKIRTNKSETESTNIDSDSKVSSNVFIVDESNYFSRIDKFLRNALKNVPLSAIYKILRTGKVYINGKKAKEPSEKIEIGDRIEIRGEDVSKYNRDFKELRPAKMKLNILLEDEDIIVLNKPAGVSVHPGKFVNKPSLIEGLKYYGEKNGFEPFLVHRLDKDTSGVLIVAKNRQVARELSELISSRDVEKVYIALVFGIVKPQRITLPVDGQEAVSVVSPINTFKSRLSSKAQDLTLLRVEIETGRKHQIRKHLAGIGAPIVCDNDYGDFRMNREFEKKYGLKRHFLHCNRMSFYFKGRYYNLEAELGDDLKHVLKVVESENSRNPKR</sequence>
<dbReference type="SMART" id="SM00363">
    <property type="entry name" value="S4"/>
    <property type="match status" value="1"/>
</dbReference>
<dbReference type="PROSITE" id="PS01129">
    <property type="entry name" value="PSI_RLU"/>
    <property type="match status" value="1"/>
</dbReference>
<dbReference type="InterPro" id="IPR006224">
    <property type="entry name" value="PsdUridine_synth_RluA-like_CS"/>
</dbReference>
<dbReference type="InterPro" id="IPR002942">
    <property type="entry name" value="S4_RNA-bd"/>
</dbReference>
<feature type="active site" evidence="7">
    <location>
        <position position="160"/>
    </location>
</feature>
<evidence type="ECO:0000313" key="12">
    <source>
        <dbReference type="Proteomes" id="UP000184207"/>
    </source>
</evidence>
<dbReference type="EMBL" id="FRDJ01000008">
    <property type="protein sequence ID" value="SHN64903.1"/>
    <property type="molecule type" value="Genomic_DNA"/>
</dbReference>
<dbReference type="PANTHER" id="PTHR21600">
    <property type="entry name" value="MITOCHONDRIAL RNA PSEUDOURIDINE SYNTHASE"/>
    <property type="match status" value="1"/>
</dbReference>
<dbReference type="NCBIfam" id="TIGR00005">
    <property type="entry name" value="rluA_subfam"/>
    <property type="match status" value="1"/>
</dbReference>
<dbReference type="RefSeq" id="WP_084634400.1">
    <property type="nucleotide sequence ID" value="NZ_FRDJ01000008.1"/>
</dbReference>
<comment type="function">
    <text evidence="2">Responsible for synthesis of pseudouridine from uracil at positions 955, 2504 and 2580 in 23S ribosomal RNA.</text>
</comment>
<evidence type="ECO:0000256" key="3">
    <source>
        <dbReference type="ARBA" id="ARBA00010876"/>
    </source>
</evidence>
<comment type="catalytic activity">
    <reaction evidence="1">
        <text>uridine(955/2504/2580) in 23S rRNA = pseudouridine(955/2504/2580) in 23S rRNA</text>
        <dbReference type="Rhea" id="RHEA:42528"/>
        <dbReference type="Rhea" id="RHEA-COMP:10099"/>
        <dbReference type="Rhea" id="RHEA-COMP:10100"/>
        <dbReference type="ChEBI" id="CHEBI:65314"/>
        <dbReference type="ChEBI" id="CHEBI:65315"/>
        <dbReference type="EC" id="5.4.99.24"/>
    </reaction>
</comment>
<dbReference type="GO" id="GO:0160141">
    <property type="term" value="F:23S rRNA pseudouridine(955/2504/2580) synthase activity"/>
    <property type="evidence" value="ECO:0007669"/>
    <property type="project" value="UniProtKB-EC"/>
</dbReference>
<dbReference type="SUPFAM" id="SSF55120">
    <property type="entry name" value="Pseudouridine synthase"/>
    <property type="match status" value="1"/>
</dbReference>
<dbReference type="SUPFAM" id="SSF55174">
    <property type="entry name" value="Alpha-L RNA-binding motif"/>
    <property type="match status" value="1"/>
</dbReference>
<keyword evidence="5 8" id="KW-0694">RNA-binding</keyword>
<evidence type="ECO:0000313" key="11">
    <source>
        <dbReference type="EMBL" id="SHN64903.1"/>
    </source>
</evidence>
<name>A0A1M7T2D3_FERGO</name>
<dbReference type="PROSITE" id="PS50889">
    <property type="entry name" value="S4"/>
    <property type="match status" value="1"/>
</dbReference>
<dbReference type="InterPro" id="IPR020103">
    <property type="entry name" value="PsdUridine_synth_cat_dom_sf"/>
</dbReference>
<evidence type="ECO:0000256" key="2">
    <source>
        <dbReference type="ARBA" id="ARBA00002876"/>
    </source>
</evidence>
<dbReference type="Pfam" id="PF00849">
    <property type="entry name" value="PseudoU_synth_2"/>
    <property type="match status" value="1"/>
</dbReference>
<dbReference type="GO" id="GO:0003723">
    <property type="term" value="F:RNA binding"/>
    <property type="evidence" value="ECO:0007669"/>
    <property type="project" value="UniProtKB-KW"/>
</dbReference>
<dbReference type="Gene3D" id="3.30.2350.10">
    <property type="entry name" value="Pseudouridine synthase"/>
    <property type="match status" value="1"/>
</dbReference>
<gene>
    <name evidence="11" type="ORF">SAMN02745226_01464</name>
</gene>
<organism evidence="11 12">
    <name type="scientific">Fervidobacterium gondwanense DSM 13020</name>
    <dbReference type="NCBI Taxonomy" id="1121883"/>
    <lineage>
        <taxon>Bacteria</taxon>
        <taxon>Thermotogati</taxon>
        <taxon>Thermotogota</taxon>
        <taxon>Thermotogae</taxon>
        <taxon>Thermotogales</taxon>
        <taxon>Fervidobacteriaceae</taxon>
        <taxon>Fervidobacterium</taxon>
    </lineage>
</organism>
<dbReference type="CDD" id="cd02869">
    <property type="entry name" value="PseudoU_synth_RluA_like"/>
    <property type="match status" value="1"/>
</dbReference>
<dbReference type="Gene3D" id="3.10.290.10">
    <property type="entry name" value="RNA-binding S4 domain"/>
    <property type="match status" value="1"/>
</dbReference>
<evidence type="ECO:0000256" key="1">
    <source>
        <dbReference type="ARBA" id="ARBA00000381"/>
    </source>
</evidence>
<feature type="domain" description="RNA-binding S4" evidence="10">
    <location>
        <begin position="36"/>
        <end position="108"/>
    </location>
</feature>
<evidence type="ECO:0000256" key="6">
    <source>
        <dbReference type="ARBA" id="ARBA00023235"/>
    </source>
</evidence>
<reference evidence="12" key="1">
    <citation type="submission" date="2016-12" db="EMBL/GenBank/DDBJ databases">
        <authorList>
            <person name="Varghese N."/>
            <person name="Submissions S."/>
        </authorList>
    </citation>
    <scope>NUCLEOTIDE SEQUENCE [LARGE SCALE GENOMIC DNA]</scope>
    <source>
        <strain evidence="12">DSM 13020</strain>
    </source>
</reference>
<accession>A0A1M7T2D3</accession>
<proteinExistence type="inferred from homology"/>
<evidence type="ECO:0000256" key="8">
    <source>
        <dbReference type="PROSITE-ProRule" id="PRU00182"/>
    </source>
</evidence>
<dbReference type="EC" id="5.4.99.-" evidence="9"/>
<dbReference type="PANTHER" id="PTHR21600:SF92">
    <property type="entry name" value="RIBOSOMAL LARGE SUBUNIT PSEUDOURIDINE SYNTHASE C"/>
    <property type="match status" value="1"/>
</dbReference>
<dbReference type="GO" id="GO:0000455">
    <property type="term" value="P:enzyme-directed rRNA pseudouridine synthesis"/>
    <property type="evidence" value="ECO:0007669"/>
    <property type="project" value="UniProtKB-ARBA"/>
</dbReference>
<evidence type="ECO:0000256" key="4">
    <source>
        <dbReference type="ARBA" id="ARBA00022552"/>
    </source>
</evidence>
<keyword evidence="12" id="KW-1185">Reference proteome</keyword>
<dbReference type="AlphaFoldDB" id="A0A1M7T2D3"/>
<dbReference type="Pfam" id="PF01479">
    <property type="entry name" value="S4"/>
    <property type="match status" value="1"/>
</dbReference>